<dbReference type="OrthoDB" id="10658752at2759"/>
<organism evidence="2 3">
    <name type="scientific">Artemisia annua</name>
    <name type="common">Sweet wormwood</name>
    <dbReference type="NCBI Taxonomy" id="35608"/>
    <lineage>
        <taxon>Eukaryota</taxon>
        <taxon>Viridiplantae</taxon>
        <taxon>Streptophyta</taxon>
        <taxon>Embryophyta</taxon>
        <taxon>Tracheophyta</taxon>
        <taxon>Spermatophyta</taxon>
        <taxon>Magnoliopsida</taxon>
        <taxon>eudicotyledons</taxon>
        <taxon>Gunneridae</taxon>
        <taxon>Pentapetalae</taxon>
        <taxon>asterids</taxon>
        <taxon>campanulids</taxon>
        <taxon>Asterales</taxon>
        <taxon>Asteraceae</taxon>
        <taxon>Asteroideae</taxon>
        <taxon>Anthemideae</taxon>
        <taxon>Artemisiinae</taxon>
        <taxon>Artemisia</taxon>
    </lineage>
</organism>
<comment type="caution">
    <text evidence="2">The sequence shown here is derived from an EMBL/GenBank/DDBJ whole genome shotgun (WGS) entry which is preliminary data.</text>
</comment>
<keyword evidence="3" id="KW-1185">Reference proteome</keyword>
<proteinExistence type="predicted"/>
<dbReference type="InterPro" id="IPR044823">
    <property type="entry name" value="ASIL1/2-like"/>
</dbReference>
<evidence type="ECO:0000313" key="3">
    <source>
        <dbReference type="Proteomes" id="UP000245207"/>
    </source>
</evidence>
<protein>
    <recommendedName>
        <fullName evidence="1">Myb/SANT-like DNA-binding domain-containing protein</fullName>
    </recommendedName>
</protein>
<feature type="domain" description="Myb/SANT-like DNA-binding" evidence="1">
    <location>
        <begin position="31"/>
        <end position="130"/>
    </location>
</feature>
<dbReference type="InterPro" id="IPR044822">
    <property type="entry name" value="Myb_DNA-bind_4"/>
</dbReference>
<sequence length="211" mass="24702">MKEENETNITNSPPQTIKKLATSRRWRSLSWWTDDETSALIDAYCEKRLSLMRTTLSDSEWEEVALKVAARCHDVLSGTRNKQKTYSQCCHQMNMLRKRYRLELQRADINKAKKERCPWAQSWVHFKKMECLENGYFWSMGRFLDIPKYGSGGSGLLEDEFASNEEMKMEMVREVGSKSHLELEMEETEGNTESQRSLVDWILGANLENKK</sequence>
<reference evidence="2 3" key="1">
    <citation type="journal article" date="2018" name="Mol. Plant">
        <title>The genome of Artemisia annua provides insight into the evolution of Asteraceae family and artemisinin biosynthesis.</title>
        <authorList>
            <person name="Shen Q."/>
            <person name="Zhang L."/>
            <person name="Liao Z."/>
            <person name="Wang S."/>
            <person name="Yan T."/>
            <person name="Shi P."/>
            <person name="Liu M."/>
            <person name="Fu X."/>
            <person name="Pan Q."/>
            <person name="Wang Y."/>
            <person name="Lv Z."/>
            <person name="Lu X."/>
            <person name="Zhang F."/>
            <person name="Jiang W."/>
            <person name="Ma Y."/>
            <person name="Chen M."/>
            <person name="Hao X."/>
            <person name="Li L."/>
            <person name="Tang Y."/>
            <person name="Lv G."/>
            <person name="Zhou Y."/>
            <person name="Sun X."/>
            <person name="Brodelius P.E."/>
            <person name="Rose J.K.C."/>
            <person name="Tang K."/>
        </authorList>
    </citation>
    <scope>NUCLEOTIDE SEQUENCE [LARGE SCALE GENOMIC DNA]</scope>
    <source>
        <strain evidence="3">cv. Huhao1</strain>
        <tissue evidence="2">Leaf</tissue>
    </source>
</reference>
<dbReference type="PANTHER" id="PTHR31307">
    <property type="entry name" value="TRIHELIX TRANSCRIPTION FACTOR ASIL2"/>
    <property type="match status" value="1"/>
</dbReference>
<accession>A0A2U1QGS7</accession>
<dbReference type="Proteomes" id="UP000245207">
    <property type="component" value="Unassembled WGS sequence"/>
</dbReference>
<evidence type="ECO:0000259" key="1">
    <source>
        <dbReference type="Pfam" id="PF13837"/>
    </source>
</evidence>
<gene>
    <name evidence="2" type="ORF">CTI12_AA030780</name>
</gene>
<dbReference type="STRING" id="35608.A0A2U1QGS7"/>
<dbReference type="AlphaFoldDB" id="A0A2U1QGS7"/>
<dbReference type="PANTHER" id="PTHR31307:SF49">
    <property type="entry name" value="ALCOHOL DEHYDROGENASE TRANSCRIPTION FACTOR MYB_SANT-LIKE FAMILY PROTEIN"/>
    <property type="match status" value="1"/>
</dbReference>
<dbReference type="Pfam" id="PF13837">
    <property type="entry name" value="Myb_DNA-bind_4"/>
    <property type="match status" value="1"/>
</dbReference>
<dbReference type="Gene3D" id="1.10.10.60">
    <property type="entry name" value="Homeodomain-like"/>
    <property type="match status" value="1"/>
</dbReference>
<evidence type="ECO:0000313" key="2">
    <source>
        <dbReference type="EMBL" id="PWA97221.1"/>
    </source>
</evidence>
<dbReference type="EMBL" id="PKPP01000137">
    <property type="protein sequence ID" value="PWA97221.1"/>
    <property type="molecule type" value="Genomic_DNA"/>
</dbReference>
<name>A0A2U1QGS7_ARTAN</name>